<feature type="transmembrane region" description="Helical" evidence="1">
    <location>
        <begin position="30"/>
        <end position="57"/>
    </location>
</feature>
<reference evidence="2 3" key="1">
    <citation type="journal article" date="2018" name="Nat. Genet.">
        <title>The Rosa genome provides new insights in the design of modern roses.</title>
        <authorList>
            <person name="Bendahmane M."/>
        </authorList>
    </citation>
    <scope>NUCLEOTIDE SEQUENCE [LARGE SCALE GENOMIC DNA]</scope>
    <source>
        <strain evidence="3">cv. Old Blush</strain>
    </source>
</reference>
<name>A0A2P6PVB5_ROSCH</name>
<comment type="caution">
    <text evidence="2">The sequence shown here is derived from an EMBL/GenBank/DDBJ whole genome shotgun (WGS) entry which is preliminary data.</text>
</comment>
<evidence type="ECO:0000256" key="1">
    <source>
        <dbReference type="SAM" id="Phobius"/>
    </source>
</evidence>
<organism evidence="2 3">
    <name type="scientific">Rosa chinensis</name>
    <name type="common">China rose</name>
    <dbReference type="NCBI Taxonomy" id="74649"/>
    <lineage>
        <taxon>Eukaryota</taxon>
        <taxon>Viridiplantae</taxon>
        <taxon>Streptophyta</taxon>
        <taxon>Embryophyta</taxon>
        <taxon>Tracheophyta</taxon>
        <taxon>Spermatophyta</taxon>
        <taxon>Magnoliopsida</taxon>
        <taxon>eudicotyledons</taxon>
        <taxon>Gunneridae</taxon>
        <taxon>Pentapetalae</taxon>
        <taxon>rosids</taxon>
        <taxon>fabids</taxon>
        <taxon>Rosales</taxon>
        <taxon>Rosaceae</taxon>
        <taxon>Rosoideae</taxon>
        <taxon>Rosoideae incertae sedis</taxon>
        <taxon>Rosa</taxon>
    </lineage>
</organism>
<protein>
    <submittedName>
        <fullName evidence="2">Uncharacterized protein</fullName>
    </submittedName>
</protein>
<dbReference type="EMBL" id="PDCK01000044">
    <property type="protein sequence ID" value="PRQ25858.1"/>
    <property type="molecule type" value="Genomic_DNA"/>
</dbReference>
<keyword evidence="1" id="KW-1133">Transmembrane helix</keyword>
<keyword evidence="3" id="KW-1185">Reference proteome</keyword>
<evidence type="ECO:0000313" key="2">
    <source>
        <dbReference type="EMBL" id="PRQ25858.1"/>
    </source>
</evidence>
<proteinExistence type="predicted"/>
<keyword evidence="1" id="KW-0812">Transmembrane</keyword>
<dbReference type="Gramene" id="PRQ25858">
    <property type="protein sequence ID" value="PRQ25858"/>
    <property type="gene ID" value="RchiOBHm_Chr6g0288201"/>
</dbReference>
<evidence type="ECO:0000313" key="3">
    <source>
        <dbReference type="Proteomes" id="UP000238479"/>
    </source>
</evidence>
<accession>A0A2P6PVB5</accession>
<keyword evidence="1" id="KW-0472">Membrane</keyword>
<dbReference type="Proteomes" id="UP000238479">
    <property type="component" value="Chromosome 6"/>
</dbReference>
<sequence length="62" mass="7343">MLLRFDHSPAYYCGYCYCRRLFATYVSSSLFFSLGFLFLLYLLLSYMAWFSFFLLLLCPCGS</sequence>
<dbReference type="AlphaFoldDB" id="A0A2P6PVB5"/>
<gene>
    <name evidence="2" type="ORF">RchiOBHm_Chr6g0288201</name>
</gene>